<feature type="signal peptide" evidence="8">
    <location>
        <begin position="1"/>
        <end position="26"/>
    </location>
</feature>
<keyword evidence="4 8" id="KW-0732">Signal</keyword>
<dbReference type="OrthoDB" id="2786233at2"/>
<dbReference type="SMART" id="SM00060">
    <property type="entry name" value="FN3"/>
    <property type="match status" value="1"/>
</dbReference>
<dbReference type="InterPro" id="IPR036116">
    <property type="entry name" value="FN3_sf"/>
</dbReference>
<keyword evidence="3" id="KW-0964">Secreted</keyword>
<evidence type="ECO:0000256" key="5">
    <source>
        <dbReference type="ARBA" id="ARBA00023088"/>
    </source>
</evidence>
<feature type="domain" description="Fibronectin type-III" evidence="9">
    <location>
        <begin position="419"/>
        <end position="490"/>
    </location>
</feature>
<evidence type="ECO:0000256" key="6">
    <source>
        <dbReference type="SAM" id="MobiDB-lite"/>
    </source>
</evidence>
<evidence type="ECO:0000256" key="3">
    <source>
        <dbReference type="ARBA" id="ARBA00022525"/>
    </source>
</evidence>
<dbReference type="InterPro" id="IPR003961">
    <property type="entry name" value="FN3_dom"/>
</dbReference>
<feature type="compositionally biased region" description="Polar residues" evidence="6">
    <location>
        <begin position="701"/>
        <end position="712"/>
    </location>
</feature>
<keyword evidence="7" id="KW-1133">Transmembrane helix</keyword>
<proteinExistence type="predicted"/>
<evidence type="ECO:0000313" key="10">
    <source>
        <dbReference type="EMBL" id="SEN88520.1"/>
    </source>
</evidence>
<keyword evidence="7" id="KW-0472">Membrane</keyword>
<accession>A0A1H8K681</accession>
<dbReference type="SUPFAM" id="SSF49265">
    <property type="entry name" value="Fibronectin type III"/>
    <property type="match status" value="1"/>
</dbReference>
<dbReference type="NCBIfam" id="TIGR01167">
    <property type="entry name" value="LPXTG_anchor"/>
    <property type="match status" value="1"/>
</dbReference>
<keyword evidence="5" id="KW-0572">Peptidoglycan-anchor</keyword>
<comment type="subcellular location">
    <subcellularLocation>
        <location evidence="1">Secreted</location>
        <location evidence="1">Cell wall</location>
        <topology evidence="1">Peptidoglycan-anchor</topology>
    </subcellularLocation>
</comment>
<feature type="compositionally biased region" description="Acidic residues" evidence="6">
    <location>
        <begin position="720"/>
        <end position="730"/>
    </location>
</feature>
<feature type="chain" id="PRO_5011571121" evidence="8">
    <location>
        <begin position="27"/>
        <end position="799"/>
    </location>
</feature>
<feature type="compositionally biased region" description="Basic and acidic residues" evidence="6">
    <location>
        <begin position="745"/>
        <end position="764"/>
    </location>
</feature>
<evidence type="ECO:0000259" key="9">
    <source>
        <dbReference type="SMART" id="SM00060"/>
    </source>
</evidence>
<evidence type="ECO:0000256" key="8">
    <source>
        <dbReference type="SAM" id="SignalP"/>
    </source>
</evidence>
<dbReference type="Gene3D" id="3.80.10.10">
    <property type="entry name" value="Ribonuclease Inhibitor"/>
    <property type="match status" value="1"/>
</dbReference>
<dbReference type="EMBL" id="FOBW01000025">
    <property type="protein sequence ID" value="SEN88520.1"/>
    <property type="molecule type" value="Genomic_DNA"/>
</dbReference>
<keyword evidence="2" id="KW-0134">Cell wall</keyword>
<keyword evidence="7" id="KW-0812">Transmembrane</keyword>
<name>A0A1H8K681_9BACI</name>
<dbReference type="RefSeq" id="WP_090750254.1">
    <property type="nucleotide sequence ID" value="NZ_FOBW01000025.1"/>
</dbReference>
<feature type="compositionally biased region" description="Low complexity" evidence="6">
    <location>
        <begin position="731"/>
        <end position="742"/>
    </location>
</feature>
<evidence type="ECO:0000313" key="11">
    <source>
        <dbReference type="Proteomes" id="UP000198553"/>
    </source>
</evidence>
<reference evidence="11" key="1">
    <citation type="submission" date="2016-10" db="EMBL/GenBank/DDBJ databases">
        <authorList>
            <person name="Varghese N."/>
            <person name="Submissions S."/>
        </authorList>
    </citation>
    <scope>NUCLEOTIDE SEQUENCE [LARGE SCALE GENOMIC DNA]</scope>
    <source>
        <strain evidence="11">B48,IBRC-M 10115,DSM 25386,CECT 8001</strain>
    </source>
</reference>
<feature type="region of interest" description="Disordered" evidence="6">
    <location>
        <begin position="692"/>
        <end position="766"/>
    </location>
</feature>
<organism evidence="10 11">
    <name type="scientific">Mesobacillus persicus</name>
    <dbReference type="NCBI Taxonomy" id="930146"/>
    <lineage>
        <taxon>Bacteria</taxon>
        <taxon>Bacillati</taxon>
        <taxon>Bacillota</taxon>
        <taxon>Bacilli</taxon>
        <taxon>Bacillales</taxon>
        <taxon>Bacillaceae</taxon>
        <taxon>Mesobacillus</taxon>
    </lineage>
</organism>
<evidence type="ECO:0000256" key="7">
    <source>
        <dbReference type="SAM" id="Phobius"/>
    </source>
</evidence>
<gene>
    <name evidence="10" type="ORF">SAMN05192533_1256</name>
</gene>
<evidence type="ECO:0000256" key="2">
    <source>
        <dbReference type="ARBA" id="ARBA00022512"/>
    </source>
</evidence>
<dbReference type="Pfam" id="PF00746">
    <property type="entry name" value="Gram_pos_anchor"/>
    <property type="match status" value="1"/>
</dbReference>
<dbReference type="STRING" id="930146.SAMN05192533_1256"/>
<keyword evidence="11" id="KW-1185">Reference proteome</keyword>
<dbReference type="SUPFAM" id="SSF52058">
    <property type="entry name" value="L domain-like"/>
    <property type="match status" value="1"/>
</dbReference>
<dbReference type="InterPro" id="IPR019931">
    <property type="entry name" value="LPXTG_anchor"/>
</dbReference>
<dbReference type="Proteomes" id="UP000198553">
    <property type="component" value="Unassembled WGS sequence"/>
</dbReference>
<dbReference type="InterPro" id="IPR032675">
    <property type="entry name" value="LRR_dom_sf"/>
</dbReference>
<evidence type="ECO:0000256" key="1">
    <source>
        <dbReference type="ARBA" id="ARBA00004168"/>
    </source>
</evidence>
<feature type="transmembrane region" description="Helical" evidence="7">
    <location>
        <begin position="773"/>
        <end position="793"/>
    </location>
</feature>
<protein>
    <submittedName>
        <fullName evidence="10">LPXTG-motif cell wall anchor domain-containing protein</fullName>
    </submittedName>
</protein>
<sequence length="799" mass="90159">MRLLNVVLTLALVFQLFIPANSEVIAAPNAESTFSVVDYTIVEQDNTIEAKWLIEGEEEYPLNFSIIVNGVTSDMVHERTFIEIYDDSKWLYTYRFPKEESVQDYEVVINNERVGMEEIRLQHQIGEETRDILLPGEEIVEIPETQNYVEYISSYAIGFGMVIFLNSVHEDVKEVQFFHNGTPFEAKFIDNGDSPVRQYELEELEPGTEYELSIHLLNENGELLQEVPHVFETESLPPEEELVDIQDNNLLEAIQNRLGIYHRGITYEELESVSGLHITKNVSDLSPLKYATNLRFITFTDLNIDSKSFDVLQEIESLNTLTFTHVELNDWSFLKSLTQLFSLNLQNTNLNDLGVLPSGLSELFLFYNPATNYEELLSMPIYFAFIIQPNLDEFLTTELKTQLENKGIALETSDPLTATNPFGVSVEVTNQSPDSLSISWDNSAENVTYININNQKYINTTGNSYTFNQLDPDKEYFIELFVTDEYDRLGQYGYAQTNTLPGNGQESTDGEAKKSVVSKPKVENGIAVVPTSDIEAVENGDTLVLEFTEEEAVVTFTKEQVATLKEKDASLKVKNSKVELNIPLSNLPDGKEISADVKKLDPIQDAVSDVYDFTIYADGEPVHQFGEPITLVFNIDESKVNNTDNLKVFYYNETKKVWELVPGAVYHDGNVIVQTDHFSIFTVFEKIDNEVTAEEPKKDSTQSPSDNNTDPSGSFGETETGVEVEVELEVETVSSDDQSQSDNVTTKKEKIDSPEKETSDKEGNELPNTATSLYNMLLLGVFLLLAGGIYVTLQRRKNA</sequence>
<evidence type="ECO:0000256" key="4">
    <source>
        <dbReference type="ARBA" id="ARBA00022729"/>
    </source>
</evidence>
<dbReference type="AlphaFoldDB" id="A0A1H8K681"/>